<proteinExistence type="predicted"/>
<dbReference type="AlphaFoldDB" id="A0A1D6FNV1"/>
<organism evidence="3">
    <name type="scientific">Zea mays</name>
    <name type="common">Maize</name>
    <dbReference type="NCBI Taxonomy" id="4577"/>
    <lineage>
        <taxon>Eukaryota</taxon>
        <taxon>Viridiplantae</taxon>
        <taxon>Streptophyta</taxon>
        <taxon>Embryophyta</taxon>
        <taxon>Tracheophyta</taxon>
        <taxon>Spermatophyta</taxon>
        <taxon>Magnoliopsida</taxon>
        <taxon>Liliopsida</taxon>
        <taxon>Poales</taxon>
        <taxon>Poaceae</taxon>
        <taxon>PACMAD clade</taxon>
        <taxon>Panicoideae</taxon>
        <taxon>Andropogonodae</taxon>
        <taxon>Andropogoneae</taxon>
        <taxon>Tripsacinae</taxon>
        <taxon>Zea</taxon>
    </lineage>
</organism>
<evidence type="ECO:0000313" key="3">
    <source>
        <dbReference type="EMBL" id="AQK93314.1"/>
    </source>
</evidence>
<feature type="chain" id="PRO_5010804201" evidence="2">
    <location>
        <begin position="28"/>
        <end position="63"/>
    </location>
</feature>
<protein>
    <submittedName>
        <fullName evidence="3">Cellulase containing protein</fullName>
    </submittedName>
</protein>
<reference evidence="3" key="1">
    <citation type="submission" date="2015-12" db="EMBL/GenBank/DDBJ databases">
        <title>Update maize B73 reference genome by single molecule sequencing technologies.</title>
        <authorList>
            <consortium name="Maize Genome Sequencing Project"/>
            <person name="Ware D."/>
        </authorList>
    </citation>
    <scope>NUCLEOTIDE SEQUENCE</scope>
    <source>
        <tissue evidence="3">Seedling</tissue>
    </source>
</reference>
<feature type="compositionally biased region" description="Low complexity" evidence="1">
    <location>
        <begin position="36"/>
        <end position="46"/>
    </location>
</feature>
<sequence>MGFRGGLRPPVTRVCFVLLCLCASAVGSSPRAGFCPPSSTASPTKTSWMARSCSSSRRCGRRT</sequence>
<evidence type="ECO:0000256" key="2">
    <source>
        <dbReference type="SAM" id="SignalP"/>
    </source>
</evidence>
<dbReference type="EMBL" id="CM000784">
    <property type="protein sequence ID" value="AQK93314.1"/>
    <property type="molecule type" value="Genomic_DNA"/>
</dbReference>
<feature type="region of interest" description="Disordered" evidence="1">
    <location>
        <begin position="27"/>
        <end position="46"/>
    </location>
</feature>
<accession>A0A1D6FNV1</accession>
<keyword evidence="2" id="KW-0732">Signal</keyword>
<evidence type="ECO:0000256" key="1">
    <source>
        <dbReference type="SAM" id="MobiDB-lite"/>
    </source>
</evidence>
<name>A0A1D6FNV1_MAIZE</name>
<feature type="signal peptide" evidence="2">
    <location>
        <begin position="1"/>
        <end position="27"/>
    </location>
</feature>
<gene>
    <name evidence="3" type="ORF">ZEAMMB73_Zm00001d010039</name>
</gene>